<dbReference type="InterPro" id="IPR011042">
    <property type="entry name" value="6-blade_b-propeller_TolB-like"/>
</dbReference>
<dbReference type="OrthoDB" id="9815657at2"/>
<dbReference type="PANTHER" id="PTHR36842">
    <property type="entry name" value="PROTEIN TOLB HOMOLOG"/>
    <property type="match status" value="1"/>
</dbReference>
<dbReference type="InterPro" id="IPR011659">
    <property type="entry name" value="WD40"/>
</dbReference>
<comment type="similarity">
    <text evidence="1">Belongs to the TolB family.</text>
</comment>
<proteinExistence type="inferred from homology"/>
<evidence type="ECO:0000313" key="2">
    <source>
        <dbReference type="EMBL" id="RXJ52402.1"/>
    </source>
</evidence>
<dbReference type="PANTHER" id="PTHR36842:SF1">
    <property type="entry name" value="PROTEIN TOLB"/>
    <property type="match status" value="1"/>
</dbReference>
<gene>
    <name evidence="2" type="ORF">ESZ48_01495</name>
</gene>
<comment type="caution">
    <text evidence="2">The sequence shown here is derived from an EMBL/GenBank/DDBJ whole genome shotgun (WGS) entry which is preliminary data.</text>
</comment>
<accession>A0A4Q0XJP3</accession>
<organism evidence="2 3">
    <name type="scientific">Gelidibacter gilvus</name>
    <dbReference type="NCBI Taxonomy" id="59602"/>
    <lineage>
        <taxon>Bacteria</taxon>
        <taxon>Pseudomonadati</taxon>
        <taxon>Bacteroidota</taxon>
        <taxon>Flavobacteriia</taxon>
        <taxon>Flavobacteriales</taxon>
        <taxon>Flavobacteriaceae</taxon>
        <taxon>Gelidibacter</taxon>
    </lineage>
</organism>
<dbReference type="RefSeq" id="WP_129015537.1">
    <property type="nucleotide sequence ID" value="NZ_SDDZ01000001.1"/>
</dbReference>
<sequence>MKRIFFILLLSIVITSCKDDKTSNSEVVENIEISVTDSLIFPDEKHFKSLKQITFGGDNAEAYWSFDDKQLVFQSNNTNWNVNCDQMFLMNADDTFKDKTPAMLSTGKGRTTCAYFLPDNQHIVYASTHLGDDNCPETPLKKDGKYIWPIYDSYDIFVADLEGNITAQLTDERGYDAEATVSPKGDKIVFTSTRNGDIDLYTMNIDGSDVKQITFELGYDGGAFFSPDGTKLIFRSSRPKTDEEIAEYKSLLKEGLVQPTEMELYICNADGSDLRQLTNLGNANWSPFFLPDGKRIIFSSNFEAERGFPFNLYIIGIDGKGLERVTHSDTFDAFPVFSNDGKKLIFSSNRNNGGGHDTNLFVAEWQD</sequence>
<dbReference type="Pfam" id="PF07676">
    <property type="entry name" value="PD40"/>
    <property type="match status" value="4"/>
</dbReference>
<dbReference type="Proteomes" id="UP000289792">
    <property type="component" value="Unassembled WGS sequence"/>
</dbReference>
<protein>
    <recommendedName>
        <fullName evidence="4">DUF5050 domain-containing protein</fullName>
    </recommendedName>
</protein>
<reference evidence="2 3" key="1">
    <citation type="submission" date="2019-01" db="EMBL/GenBank/DDBJ databases">
        <title>Genome sequence of the Antarctic species Gelidibacter gilvus ACAM 158(T).</title>
        <authorList>
            <person name="Bowman J.P."/>
        </authorList>
    </citation>
    <scope>NUCLEOTIDE SEQUENCE [LARGE SCALE GENOMIC DNA]</scope>
    <source>
        <strain evidence="2 3">IC158</strain>
    </source>
</reference>
<dbReference type="EMBL" id="SDDZ01000001">
    <property type="protein sequence ID" value="RXJ52402.1"/>
    <property type="molecule type" value="Genomic_DNA"/>
</dbReference>
<name>A0A4Q0XJP3_9FLAO</name>
<evidence type="ECO:0000256" key="1">
    <source>
        <dbReference type="ARBA" id="ARBA00009820"/>
    </source>
</evidence>
<evidence type="ECO:0008006" key="4">
    <source>
        <dbReference type="Google" id="ProtNLM"/>
    </source>
</evidence>
<dbReference type="PROSITE" id="PS51257">
    <property type="entry name" value="PROKAR_LIPOPROTEIN"/>
    <property type="match status" value="1"/>
</dbReference>
<keyword evidence="3" id="KW-1185">Reference proteome</keyword>
<dbReference type="AlphaFoldDB" id="A0A4Q0XJP3"/>
<dbReference type="Gene3D" id="2.120.10.30">
    <property type="entry name" value="TolB, C-terminal domain"/>
    <property type="match status" value="3"/>
</dbReference>
<dbReference type="SUPFAM" id="SSF82171">
    <property type="entry name" value="DPP6 N-terminal domain-like"/>
    <property type="match status" value="1"/>
</dbReference>
<evidence type="ECO:0000313" key="3">
    <source>
        <dbReference type="Proteomes" id="UP000289792"/>
    </source>
</evidence>